<dbReference type="InterPro" id="IPR012337">
    <property type="entry name" value="RNaseH-like_sf"/>
</dbReference>
<proteinExistence type="predicted"/>
<evidence type="ECO:0000313" key="1">
    <source>
        <dbReference type="EMBL" id="GAV00733.1"/>
    </source>
</evidence>
<dbReference type="OrthoDB" id="1607513at2759"/>
<sequence>MKVVKRPEAKRIFRSLLTDDKKKKLGPPLNCSTRWNSTLHVVERAFEMRHDLKKYFTLHGSTDMKKTLLLEKEWDEIRELVEFLTPMQQTTVDRSAAAEPTFHVGKLYLTRLALHLRQSSELPTAVGVLNLVALSYVNFFCVRYLTTFVVFPRFIHRPIFRERLQKPWRTS</sequence>
<protein>
    <submittedName>
        <fullName evidence="1">Uncharacterized protein</fullName>
    </submittedName>
</protein>
<evidence type="ECO:0000313" key="2">
    <source>
        <dbReference type="Proteomes" id="UP000186922"/>
    </source>
</evidence>
<name>A0A1D1VKS5_RAMVA</name>
<dbReference type="Proteomes" id="UP000186922">
    <property type="component" value="Unassembled WGS sequence"/>
</dbReference>
<organism evidence="1 2">
    <name type="scientific">Ramazzottius varieornatus</name>
    <name type="common">Water bear</name>
    <name type="synonym">Tardigrade</name>
    <dbReference type="NCBI Taxonomy" id="947166"/>
    <lineage>
        <taxon>Eukaryota</taxon>
        <taxon>Metazoa</taxon>
        <taxon>Ecdysozoa</taxon>
        <taxon>Tardigrada</taxon>
        <taxon>Eutardigrada</taxon>
        <taxon>Parachela</taxon>
        <taxon>Hypsibioidea</taxon>
        <taxon>Ramazzottiidae</taxon>
        <taxon>Ramazzottius</taxon>
    </lineage>
</organism>
<dbReference type="EMBL" id="BDGG01000006">
    <property type="protein sequence ID" value="GAV00733.1"/>
    <property type="molecule type" value="Genomic_DNA"/>
</dbReference>
<dbReference type="AlphaFoldDB" id="A0A1D1VKS5"/>
<keyword evidence="2" id="KW-1185">Reference proteome</keyword>
<reference evidence="1 2" key="1">
    <citation type="journal article" date="2016" name="Nat. Commun.">
        <title>Extremotolerant tardigrade genome and improved radiotolerance of human cultured cells by tardigrade-unique protein.</title>
        <authorList>
            <person name="Hashimoto T."/>
            <person name="Horikawa D.D."/>
            <person name="Saito Y."/>
            <person name="Kuwahara H."/>
            <person name="Kozuka-Hata H."/>
            <person name="Shin-I T."/>
            <person name="Minakuchi Y."/>
            <person name="Ohishi K."/>
            <person name="Motoyama A."/>
            <person name="Aizu T."/>
            <person name="Enomoto A."/>
            <person name="Kondo K."/>
            <person name="Tanaka S."/>
            <person name="Hara Y."/>
            <person name="Koshikawa S."/>
            <person name="Sagara H."/>
            <person name="Miura T."/>
            <person name="Yokobori S."/>
            <person name="Miyagawa K."/>
            <person name="Suzuki Y."/>
            <person name="Kubo T."/>
            <person name="Oyama M."/>
            <person name="Kohara Y."/>
            <person name="Fujiyama A."/>
            <person name="Arakawa K."/>
            <person name="Katayama T."/>
            <person name="Toyoda A."/>
            <person name="Kunieda T."/>
        </authorList>
    </citation>
    <scope>NUCLEOTIDE SEQUENCE [LARGE SCALE GENOMIC DNA]</scope>
    <source>
        <strain evidence="1 2">YOKOZUNA-1</strain>
    </source>
</reference>
<gene>
    <name evidence="1" type="primary">RvY_11538</name>
    <name evidence="1" type="synonym">RvY_11538.2</name>
    <name evidence="1" type="ORF">RvY_11538-2</name>
</gene>
<comment type="caution">
    <text evidence="1">The sequence shown here is derived from an EMBL/GenBank/DDBJ whole genome shotgun (WGS) entry which is preliminary data.</text>
</comment>
<dbReference type="SUPFAM" id="SSF53098">
    <property type="entry name" value="Ribonuclease H-like"/>
    <property type="match status" value="1"/>
</dbReference>
<accession>A0A1D1VKS5</accession>